<feature type="signal peptide" evidence="1">
    <location>
        <begin position="1"/>
        <end position="20"/>
    </location>
</feature>
<evidence type="ECO:0000313" key="2">
    <source>
        <dbReference type="EMBL" id="BDS06381.1"/>
    </source>
</evidence>
<dbReference type="EMBL" id="AP026866">
    <property type="protein sequence ID" value="BDS06381.1"/>
    <property type="molecule type" value="Genomic_DNA"/>
</dbReference>
<name>A0AAT9FJY6_9BACT</name>
<reference evidence="2" key="1">
    <citation type="submission" date="2024-07" db="EMBL/GenBank/DDBJ databases">
        <title>Complete genome sequence of Verrucomicrobiaceae bacterium NT6N.</title>
        <authorList>
            <person name="Huang C."/>
            <person name="Takami H."/>
            <person name="Hamasaki K."/>
        </authorList>
    </citation>
    <scope>NUCLEOTIDE SEQUENCE</scope>
    <source>
        <strain evidence="2">NT6N</strain>
    </source>
</reference>
<dbReference type="Gene3D" id="2.130.10.10">
    <property type="entry name" value="YVTN repeat-like/Quinoprotein amine dehydrogenase"/>
    <property type="match status" value="2"/>
</dbReference>
<dbReference type="AlphaFoldDB" id="A0AAT9FJY6"/>
<dbReference type="PANTHER" id="PTHR34512">
    <property type="entry name" value="CELL SURFACE PROTEIN"/>
    <property type="match status" value="1"/>
</dbReference>
<sequence length="471" mass="50905">MKSGLFLTCLLLAVPPLASAQVQPLVGTYLGDGQRNYYGNVAPSRLRVHWKTHLGSATTRVGRAIKKWSGTGWTGQPLVIREGAETYLIIGSLSHHIKKIRARDGKVIWSTDVGDAIKGTPTFADVGGSNAENRYVLITGSRMGRNCNFLTDPAYGLHGVSYMTGKHLWRHNLVRTESNSRDVDASAVMIGSKACVPLENGFFTVFSPSPSKTSMVNGFPAPKIYKQLKLYTPNDLARYGSELSCESSPTVYGGKAYVAAGCGRVYACSTGWGGIGWTLDTGGDLNGTMPLTNDSHLLLGIEREFISGQGGVMKIKPGKGPVWYFPQPNVRFYEWGGGMVGSPAVNHRYNSGISKDLACFVGVDGRLTLVNHKQVQPGVMVAGPRGQNRYPTPVVLDQVKLPKGSISTPLFVGNRIIIGYDNGMDLYQVTAAGKLQRLDRLSGPMFDATPVVWNGRVYAGSKNGYLYCLGN</sequence>
<feature type="chain" id="PRO_5043378138" description="Pyrrolo-quinoline quinone" evidence="1">
    <location>
        <begin position="21"/>
        <end position="471"/>
    </location>
</feature>
<proteinExistence type="predicted"/>
<accession>A0AAT9FJY6</accession>
<organism evidence="2">
    <name type="scientific">Oceaniferula spumae</name>
    <dbReference type="NCBI Taxonomy" id="2979115"/>
    <lineage>
        <taxon>Bacteria</taxon>
        <taxon>Pseudomonadati</taxon>
        <taxon>Verrucomicrobiota</taxon>
        <taxon>Verrucomicrobiia</taxon>
        <taxon>Verrucomicrobiales</taxon>
        <taxon>Verrucomicrobiaceae</taxon>
        <taxon>Oceaniferula</taxon>
    </lineage>
</organism>
<dbReference type="KEGG" id="osu:NT6N_14210"/>
<dbReference type="InterPro" id="IPR015943">
    <property type="entry name" value="WD40/YVTN_repeat-like_dom_sf"/>
</dbReference>
<protein>
    <recommendedName>
        <fullName evidence="3">Pyrrolo-quinoline quinone</fullName>
    </recommendedName>
</protein>
<dbReference type="SUPFAM" id="SSF50998">
    <property type="entry name" value="Quinoprotein alcohol dehydrogenase-like"/>
    <property type="match status" value="1"/>
</dbReference>
<gene>
    <name evidence="2" type="ORF">NT6N_14210</name>
</gene>
<evidence type="ECO:0000256" key="1">
    <source>
        <dbReference type="SAM" id="SignalP"/>
    </source>
</evidence>
<keyword evidence="1" id="KW-0732">Signal</keyword>
<dbReference type="PANTHER" id="PTHR34512:SF30">
    <property type="entry name" value="OUTER MEMBRANE PROTEIN ASSEMBLY FACTOR BAMB"/>
    <property type="match status" value="1"/>
</dbReference>
<dbReference type="InterPro" id="IPR011047">
    <property type="entry name" value="Quinoprotein_ADH-like_sf"/>
</dbReference>
<evidence type="ECO:0008006" key="3">
    <source>
        <dbReference type="Google" id="ProtNLM"/>
    </source>
</evidence>